<dbReference type="GO" id="GO:0044183">
    <property type="term" value="F:protein folding chaperone"/>
    <property type="evidence" value="ECO:0007669"/>
    <property type="project" value="TreeGrafter"/>
</dbReference>
<dbReference type="HOGENOM" id="CLU_033058_3_2_9"/>
<dbReference type="InterPro" id="IPR008881">
    <property type="entry name" value="Trigger_fac_ribosome-bd_bac"/>
</dbReference>
<comment type="catalytic activity">
    <reaction evidence="1 12 13">
        <text>[protein]-peptidylproline (omega=180) = [protein]-peptidylproline (omega=0)</text>
        <dbReference type="Rhea" id="RHEA:16237"/>
        <dbReference type="Rhea" id="RHEA-COMP:10747"/>
        <dbReference type="Rhea" id="RHEA-COMP:10748"/>
        <dbReference type="ChEBI" id="CHEBI:83833"/>
        <dbReference type="ChEBI" id="CHEBI:83834"/>
        <dbReference type="EC" id="5.2.1.8"/>
    </reaction>
</comment>
<dbReference type="HAMAP" id="MF_00303">
    <property type="entry name" value="Trigger_factor_Tig"/>
    <property type="match status" value="1"/>
</dbReference>
<dbReference type="Pfam" id="PF05697">
    <property type="entry name" value="Trigger_N"/>
    <property type="match status" value="1"/>
</dbReference>
<keyword evidence="6 12" id="KW-0697">Rotamase</keyword>
<dbReference type="GO" id="GO:0051083">
    <property type="term" value="P:'de novo' cotranslational protein folding"/>
    <property type="evidence" value="ECO:0007669"/>
    <property type="project" value="TreeGrafter"/>
</dbReference>
<dbReference type="GO" id="GO:0051301">
    <property type="term" value="P:cell division"/>
    <property type="evidence" value="ECO:0007669"/>
    <property type="project" value="UniProtKB-KW"/>
</dbReference>
<comment type="domain">
    <text evidence="12">Consists of 3 domains; the N-terminus binds the ribosome, the middle domain has PPIase activity, while the C-terminus has intrinsic chaperone activity on its own.</text>
</comment>
<dbReference type="InterPro" id="IPR008880">
    <property type="entry name" value="Trigger_fac_C"/>
</dbReference>
<reference evidence="16 17" key="1">
    <citation type="submission" date="2010-01" db="EMBL/GenBank/DDBJ databases">
        <authorList>
            <person name="Weinstock G."/>
            <person name="Sodergren E."/>
            <person name="Clifton S."/>
            <person name="Fulton L."/>
            <person name="Fulton B."/>
            <person name="Courtney L."/>
            <person name="Fronick C."/>
            <person name="Harrison M."/>
            <person name="Strong C."/>
            <person name="Farmer C."/>
            <person name="Delahaunty K."/>
            <person name="Markovic C."/>
            <person name="Hall O."/>
            <person name="Minx P."/>
            <person name="Tomlinson C."/>
            <person name="Mitreva M."/>
            <person name="Nelson J."/>
            <person name="Hou S."/>
            <person name="Wollam A."/>
            <person name="Pepin K.H."/>
            <person name="Johnson M."/>
            <person name="Bhonagiri V."/>
            <person name="Nash W.E."/>
            <person name="Warren W."/>
            <person name="Chinwalla A."/>
            <person name="Mardis E.R."/>
            <person name="Wilson R.K."/>
        </authorList>
    </citation>
    <scope>NUCLEOTIDE SEQUENCE [LARGE SCALE GENOMIC DNA]</scope>
    <source>
        <strain evidence="16 17">DSM 13479</strain>
    </source>
</reference>
<evidence type="ECO:0000256" key="6">
    <source>
        <dbReference type="ARBA" id="ARBA00023110"/>
    </source>
</evidence>
<evidence type="ECO:0000256" key="13">
    <source>
        <dbReference type="PROSITE-ProRule" id="PRU00277"/>
    </source>
</evidence>
<dbReference type="InterPro" id="IPR036611">
    <property type="entry name" value="Trigger_fac_ribosome-bd_sf"/>
</dbReference>
<organism evidence="16 17">
    <name type="scientific">Hungatella hathewayi DSM 13479</name>
    <dbReference type="NCBI Taxonomy" id="566550"/>
    <lineage>
        <taxon>Bacteria</taxon>
        <taxon>Bacillati</taxon>
        <taxon>Bacillota</taxon>
        <taxon>Clostridia</taxon>
        <taxon>Lachnospirales</taxon>
        <taxon>Lachnospiraceae</taxon>
        <taxon>Hungatella</taxon>
    </lineage>
</organism>
<dbReference type="SUPFAM" id="SSF109998">
    <property type="entry name" value="Triger factor/SurA peptide-binding domain-like"/>
    <property type="match status" value="1"/>
</dbReference>
<dbReference type="EC" id="5.2.1.8" evidence="3 12"/>
<dbReference type="GO" id="GO:0005737">
    <property type="term" value="C:cytoplasm"/>
    <property type="evidence" value="ECO:0007669"/>
    <property type="project" value="UniProtKB-SubCell"/>
</dbReference>
<feature type="domain" description="PPIase FKBP-type" evidence="15">
    <location>
        <begin position="176"/>
        <end position="261"/>
    </location>
</feature>
<dbReference type="Pfam" id="PF00254">
    <property type="entry name" value="FKBP_C"/>
    <property type="match status" value="1"/>
</dbReference>
<dbReference type="Pfam" id="PF05698">
    <property type="entry name" value="Trigger_C"/>
    <property type="match status" value="1"/>
</dbReference>
<dbReference type="GO" id="GO:0043335">
    <property type="term" value="P:protein unfolding"/>
    <property type="evidence" value="ECO:0007669"/>
    <property type="project" value="TreeGrafter"/>
</dbReference>
<dbReference type="PANTHER" id="PTHR30560:SF3">
    <property type="entry name" value="TRIGGER FACTOR-LIKE PROTEIN TIG, CHLOROPLASTIC"/>
    <property type="match status" value="1"/>
</dbReference>
<evidence type="ECO:0000313" key="17">
    <source>
        <dbReference type="Proteomes" id="UP000004968"/>
    </source>
</evidence>
<sequence length="441" mass="49439">MAVHIYIQGGTHRMSLQVEKLEKNMAKITVEVPAEQFEKALTAAFNKNKSRFNIPGFRKGKAPQAMVEKMYGVEVLYEDAINEALDATYGDAVTESGLEVVSRPEIDVVQVEKGKELIYTATVAVKPEVTLGEYKGIEVEKASAEVTDEDIEAELKKVQEQNSRLITVEDRAVEDGDQTVIDFEGSVDGTPFEGGKGEDYPLTIGSHSFIDTFEEQLIGKNIGEECEVHVTFPEEYHAKELAGKPAVFKVTVKEIKRKELPELNDEFAGEVSEFETLEEYKNDVKSKLSLKKQKDAATENENHVVDKVVENAQMDIPEPMIDSQVNNMVNDYARRMQSQGLSLEQYMQFTGMTIETLKEQMKPQAVKRIQTRLVLEAIVKAENITVSDEAVEKEIADMAESYKMEVAQIKEYMGENGIEQMKEDLAVQEAVDFLVAEAKLV</sequence>
<evidence type="ECO:0000256" key="8">
    <source>
        <dbReference type="ARBA" id="ARBA00023235"/>
    </source>
</evidence>
<evidence type="ECO:0000256" key="11">
    <source>
        <dbReference type="ARBA" id="ARBA00029986"/>
    </source>
</evidence>
<name>D3AQ80_9FIRM</name>
<dbReference type="NCBIfam" id="TIGR00115">
    <property type="entry name" value="tig"/>
    <property type="match status" value="1"/>
</dbReference>
<protein>
    <recommendedName>
        <fullName evidence="4 12">Trigger factor</fullName>
        <shortName evidence="12">TF</shortName>
        <ecNumber evidence="3 12">5.2.1.8</ecNumber>
    </recommendedName>
    <alternativeName>
        <fullName evidence="11 12">PPIase</fullName>
    </alternativeName>
</protein>
<evidence type="ECO:0000256" key="14">
    <source>
        <dbReference type="RuleBase" id="RU003914"/>
    </source>
</evidence>
<comment type="function">
    <text evidence="10 12">Involved in protein export. Acts as a chaperone by maintaining the newly synthesized protein in an open conformation. Functions as a peptidyl-prolyl cis-trans isomerase.</text>
</comment>
<evidence type="ECO:0000256" key="5">
    <source>
        <dbReference type="ARBA" id="ARBA00022618"/>
    </source>
</evidence>
<dbReference type="SUPFAM" id="SSF102735">
    <property type="entry name" value="Trigger factor ribosome-binding domain"/>
    <property type="match status" value="1"/>
</dbReference>
<evidence type="ECO:0000313" key="16">
    <source>
        <dbReference type="EMBL" id="EFC96025.1"/>
    </source>
</evidence>
<evidence type="ECO:0000256" key="10">
    <source>
        <dbReference type="ARBA" id="ARBA00024849"/>
    </source>
</evidence>
<dbReference type="PIRSF" id="PIRSF003095">
    <property type="entry name" value="Trigger_factor"/>
    <property type="match status" value="1"/>
</dbReference>
<dbReference type="Gene3D" id="3.10.50.40">
    <property type="match status" value="1"/>
</dbReference>
<evidence type="ECO:0000256" key="3">
    <source>
        <dbReference type="ARBA" id="ARBA00013194"/>
    </source>
</evidence>
<dbReference type="AlphaFoldDB" id="D3AQ80"/>
<dbReference type="PANTHER" id="PTHR30560">
    <property type="entry name" value="TRIGGER FACTOR CHAPERONE AND PEPTIDYL-PROLYL CIS/TRANS ISOMERASE"/>
    <property type="match status" value="1"/>
</dbReference>
<dbReference type="InterPro" id="IPR005215">
    <property type="entry name" value="Trig_fac"/>
</dbReference>
<keyword evidence="12" id="KW-0963">Cytoplasm</keyword>
<keyword evidence="9 12" id="KW-0131">Cell cycle</keyword>
<dbReference type="Gene3D" id="1.10.3120.10">
    <property type="entry name" value="Trigger factor, C-terminal domain"/>
    <property type="match status" value="1"/>
</dbReference>
<evidence type="ECO:0000256" key="9">
    <source>
        <dbReference type="ARBA" id="ARBA00023306"/>
    </source>
</evidence>
<dbReference type="Proteomes" id="UP000004968">
    <property type="component" value="Unassembled WGS sequence"/>
</dbReference>
<comment type="caution">
    <text evidence="16">The sequence shown here is derived from an EMBL/GenBank/DDBJ whole genome shotgun (WGS) entry which is preliminary data.</text>
</comment>
<evidence type="ECO:0000256" key="12">
    <source>
        <dbReference type="HAMAP-Rule" id="MF_00303"/>
    </source>
</evidence>
<dbReference type="InterPro" id="IPR046357">
    <property type="entry name" value="PPIase_dom_sf"/>
</dbReference>
<evidence type="ECO:0000256" key="4">
    <source>
        <dbReference type="ARBA" id="ARBA00016902"/>
    </source>
</evidence>
<dbReference type="EMBL" id="ACIO01000632">
    <property type="protein sequence ID" value="EFC96025.1"/>
    <property type="molecule type" value="Genomic_DNA"/>
</dbReference>
<dbReference type="SUPFAM" id="SSF54534">
    <property type="entry name" value="FKBP-like"/>
    <property type="match status" value="1"/>
</dbReference>
<comment type="subcellular location">
    <subcellularLocation>
        <location evidence="12">Cytoplasm</location>
    </subcellularLocation>
    <text evidence="12">About half TF is bound to the ribosome near the polypeptide exit tunnel while the other half is free in the cytoplasm.</text>
</comment>
<keyword evidence="5 12" id="KW-0132">Cell division</keyword>
<evidence type="ECO:0000259" key="15">
    <source>
        <dbReference type="PROSITE" id="PS50059"/>
    </source>
</evidence>
<dbReference type="InterPro" id="IPR001179">
    <property type="entry name" value="PPIase_FKBP_dom"/>
</dbReference>
<proteinExistence type="inferred from homology"/>
<evidence type="ECO:0000256" key="7">
    <source>
        <dbReference type="ARBA" id="ARBA00023186"/>
    </source>
</evidence>
<evidence type="ECO:0000256" key="2">
    <source>
        <dbReference type="ARBA" id="ARBA00005464"/>
    </source>
</evidence>
<evidence type="ECO:0000256" key="1">
    <source>
        <dbReference type="ARBA" id="ARBA00000971"/>
    </source>
</evidence>
<dbReference type="FunFam" id="3.10.50.40:FF:000001">
    <property type="entry name" value="Trigger factor"/>
    <property type="match status" value="1"/>
</dbReference>
<dbReference type="InterPro" id="IPR037041">
    <property type="entry name" value="Trigger_fac_C_sf"/>
</dbReference>
<dbReference type="GO" id="GO:0043022">
    <property type="term" value="F:ribosome binding"/>
    <property type="evidence" value="ECO:0007669"/>
    <property type="project" value="TreeGrafter"/>
</dbReference>
<dbReference type="GO" id="GO:0015031">
    <property type="term" value="P:protein transport"/>
    <property type="evidence" value="ECO:0007669"/>
    <property type="project" value="UniProtKB-UniRule"/>
</dbReference>
<gene>
    <name evidence="12 16" type="primary">tig</name>
    <name evidence="16" type="ORF">CLOSTHATH_05786</name>
</gene>
<comment type="similarity">
    <text evidence="2 12 14">Belongs to the FKBP-type PPIase family. Tig subfamily.</text>
</comment>
<dbReference type="PROSITE" id="PS50059">
    <property type="entry name" value="FKBP_PPIASE"/>
    <property type="match status" value="1"/>
</dbReference>
<keyword evidence="7 12" id="KW-0143">Chaperone</keyword>
<dbReference type="InterPro" id="IPR027304">
    <property type="entry name" value="Trigger_fact/SurA_dom_sf"/>
</dbReference>
<keyword evidence="8 12" id="KW-0413">Isomerase</keyword>
<accession>D3AQ80</accession>
<dbReference type="Gene3D" id="3.30.70.1050">
    <property type="entry name" value="Trigger factor ribosome-binding domain"/>
    <property type="match status" value="1"/>
</dbReference>
<dbReference type="GO" id="GO:0003755">
    <property type="term" value="F:peptidyl-prolyl cis-trans isomerase activity"/>
    <property type="evidence" value="ECO:0007669"/>
    <property type="project" value="UniProtKB-UniRule"/>
</dbReference>